<evidence type="ECO:0000313" key="1">
    <source>
        <dbReference type="EMBL" id="EIE76180.1"/>
    </source>
</evidence>
<evidence type="ECO:0000313" key="2">
    <source>
        <dbReference type="Proteomes" id="UP000009138"/>
    </source>
</evidence>
<sequence>MRTPYQSEHTAYKQYRIKKLADLTGNANWVGIVFQVDGKKITPLFVELSGGIDSNSSKEKRKEQRRKIIRQFVMLKVKKAERVDTPY</sequence>
<dbReference type="VEuPathDB" id="FungiDB:RO3G_00884"/>
<dbReference type="InParanoid" id="I1BJ00"/>
<dbReference type="GeneID" id="93607856"/>
<accession>I1BJ00</accession>
<dbReference type="RefSeq" id="XP_067511576.1">
    <property type="nucleotide sequence ID" value="XM_067655475.1"/>
</dbReference>
<proteinExistence type="predicted"/>
<dbReference type="AlphaFoldDB" id="I1BJ00"/>
<gene>
    <name evidence="1" type="ORF">RO3G_00884</name>
</gene>
<protein>
    <submittedName>
        <fullName evidence="1">Uncharacterized protein</fullName>
    </submittedName>
</protein>
<dbReference type="EMBL" id="CH476732">
    <property type="protein sequence ID" value="EIE76180.1"/>
    <property type="molecule type" value="Genomic_DNA"/>
</dbReference>
<name>I1BJ00_RHIO9</name>
<reference evidence="1 2" key="1">
    <citation type="journal article" date="2009" name="PLoS Genet.">
        <title>Genomic analysis of the basal lineage fungus Rhizopus oryzae reveals a whole-genome duplication.</title>
        <authorList>
            <person name="Ma L.-J."/>
            <person name="Ibrahim A.S."/>
            <person name="Skory C."/>
            <person name="Grabherr M.G."/>
            <person name="Burger G."/>
            <person name="Butler M."/>
            <person name="Elias M."/>
            <person name="Idnurm A."/>
            <person name="Lang B.F."/>
            <person name="Sone T."/>
            <person name="Abe A."/>
            <person name="Calvo S.E."/>
            <person name="Corrochano L.M."/>
            <person name="Engels R."/>
            <person name="Fu J."/>
            <person name="Hansberg W."/>
            <person name="Kim J.-M."/>
            <person name="Kodira C.D."/>
            <person name="Koehrsen M.J."/>
            <person name="Liu B."/>
            <person name="Miranda-Saavedra D."/>
            <person name="O'Leary S."/>
            <person name="Ortiz-Castellanos L."/>
            <person name="Poulter R."/>
            <person name="Rodriguez-Romero J."/>
            <person name="Ruiz-Herrera J."/>
            <person name="Shen Y.-Q."/>
            <person name="Zeng Q."/>
            <person name="Galagan J."/>
            <person name="Birren B.W."/>
            <person name="Cuomo C.A."/>
            <person name="Wickes B.L."/>
        </authorList>
    </citation>
    <scope>NUCLEOTIDE SEQUENCE [LARGE SCALE GENOMIC DNA]</scope>
    <source>
        <strain evidence="2">RA 99-880 / ATCC MYA-4621 / FGSC 9543 / NRRL 43880</strain>
    </source>
</reference>
<keyword evidence="2" id="KW-1185">Reference proteome</keyword>
<dbReference type="Proteomes" id="UP000009138">
    <property type="component" value="Unassembled WGS sequence"/>
</dbReference>
<organism evidence="1 2">
    <name type="scientific">Rhizopus delemar (strain RA 99-880 / ATCC MYA-4621 / FGSC 9543 / NRRL 43880)</name>
    <name type="common">Mucormycosis agent</name>
    <name type="synonym">Rhizopus arrhizus var. delemar</name>
    <dbReference type="NCBI Taxonomy" id="246409"/>
    <lineage>
        <taxon>Eukaryota</taxon>
        <taxon>Fungi</taxon>
        <taxon>Fungi incertae sedis</taxon>
        <taxon>Mucoromycota</taxon>
        <taxon>Mucoromycotina</taxon>
        <taxon>Mucoromycetes</taxon>
        <taxon>Mucorales</taxon>
        <taxon>Mucorineae</taxon>
        <taxon>Rhizopodaceae</taxon>
        <taxon>Rhizopus</taxon>
    </lineage>
</organism>